<sequence>MATILEQNHMQGHSSRAPPKETRGEYSTVCNAKAPRLQQSIISPLKLCLNLLWLLFKPAGAHNAPMASTLHLCPSKSPWQETELCSALMKLQSRDESELTGKSLYVKVSNGHK</sequence>
<proteinExistence type="predicted"/>
<reference evidence="2" key="1">
    <citation type="submission" date="2024-03" db="EMBL/GenBank/DDBJ databases">
        <authorList>
            <consortium name="ELIXIR-Norway"/>
            <consortium name="Elixir Norway"/>
        </authorList>
    </citation>
    <scope>NUCLEOTIDE SEQUENCE</scope>
</reference>
<feature type="compositionally biased region" description="Polar residues" evidence="1">
    <location>
        <begin position="1"/>
        <end position="14"/>
    </location>
</feature>
<keyword evidence="3" id="KW-1185">Reference proteome</keyword>
<gene>
    <name evidence="2" type="ORF">CSSPJE1EN2_LOCUS17284</name>
</gene>
<name>A0ABP1BIE4_9BRYO</name>
<organism evidence="2 3">
    <name type="scientific">Sphagnum jensenii</name>
    <dbReference type="NCBI Taxonomy" id="128206"/>
    <lineage>
        <taxon>Eukaryota</taxon>
        <taxon>Viridiplantae</taxon>
        <taxon>Streptophyta</taxon>
        <taxon>Embryophyta</taxon>
        <taxon>Bryophyta</taxon>
        <taxon>Sphagnophytina</taxon>
        <taxon>Sphagnopsida</taxon>
        <taxon>Sphagnales</taxon>
        <taxon>Sphagnaceae</taxon>
        <taxon>Sphagnum</taxon>
    </lineage>
</organism>
<dbReference type="Proteomes" id="UP001497522">
    <property type="component" value="Chromosome 4"/>
</dbReference>
<evidence type="ECO:0000313" key="3">
    <source>
        <dbReference type="Proteomes" id="UP001497522"/>
    </source>
</evidence>
<accession>A0ABP1BIE4</accession>
<protein>
    <submittedName>
        <fullName evidence="2">Uncharacterized protein</fullName>
    </submittedName>
</protein>
<evidence type="ECO:0000313" key="2">
    <source>
        <dbReference type="EMBL" id="CAK9875035.1"/>
    </source>
</evidence>
<dbReference type="EMBL" id="OZ023705">
    <property type="protein sequence ID" value="CAK9875035.1"/>
    <property type="molecule type" value="Genomic_DNA"/>
</dbReference>
<evidence type="ECO:0000256" key="1">
    <source>
        <dbReference type="SAM" id="MobiDB-lite"/>
    </source>
</evidence>
<feature type="region of interest" description="Disordered" evidence="1">
    <location>
        <begin position="1"/>
        <end position="25"/>
    </location>
</feature>